<evidence type="ECO:0000313" key="7">
    <source>
        <dbReference type="EMBL" id="QOW23036.1"/>
    </source>
</evidence>
<keyword evidence="3 6" id="KW-0812">Transmembrane</keyword>
<dbReference type="EMBL" id="CP063657">
    <property type="protein sequence ID" value="QOW23036.1"/>
    <property type="molecule type" value="Genomic_DNA"/>
</dbReference>
<dbReference type="PANTHER" id="PTHR31885">
    <property type="entry name" value="GH04784P"/>
    <property type="match status" value="1"/>
</dbReference>
<feature type="transmembrane region" description="Helical" evidence="6">
    <location>
        <begin position="39"/>
        <end position="55"/>
    </location>
</feature>
<evidence type="ECO:0000256" key="2">
    <source>
        <dbReference type="ARBA" id="ARBA00007375"/>
    </source>
</evidence>
<comment type="similarity">
    <text evidence="2">Belongs to the TMEM86 family.</text>
</comment>
<dbReference type="InterPro" id="IPR012506">
    <property type="entry name" value="TMEM86B-like"/>
</dbReference>
<evidence type="ECO:0000313" key="8">
    <source>
        <dbReference type="Proteomes" id="UP000593932"/>
    </source>
</evidence>
<reference evidence="7 8" key="1">
    <citation type="submission" date="2020-10" db="EMBL/GenBank/DDBJ databases">
        <title>complete genome sequencing of Lysobacter sp. H23M41.</title>
        <authorList>
            <person name="Bae J.-W."/>
            <person name="Lee S.-Y."/>
        </authorList>
    </citation>
    <scope>NUCLEOTIDE SEQUENCE [LARGE SCALE GENOMIC DNA]</scope>
    <source>
        <strain evidence="7 8">H23M41</strain>
    </source>
</reference>
<dbReference type="Pfam" id="PF07947">
    <property type="entry name" value="YhhN"/>
    <property type="match status" value="1"/>
</dbReference>
<evidence type="ECO:0000256" key="5">
    <source>
        <dbReference type="ARBA" id="ARBA00023136"/>
    </source>
</evidence>
<name>A0A7S6UMI7_9GAMM</name>
<keyword evidence="8" id="KW-1185">Reference proteome</keyword>
<evidence type="ECO:0000256" key="1">
    <source>
        <dbReference type="ARBA" id="ARBA00004141"/>
    </source>
</evidence>
<dbReference type="PANTHER" id="PTHR31885:SF6">
    <property type="entry name" value="GH04784P"/>
    <property type="match status" value="1"/>
</dbReference>
<feature type="transmembrane region" description="Helical" evidence="6">
    <location>
        <begin position="110"/>
        <end position="129"/>
    </location>
</feature>
<feature type="transmembrane region" description="Helical" evidence="6">
    <location>
        <begin position="141"/>
        <end position="160"/>
    </location>
</feature>
<proteinExistence type="inferred from homology"/>
<feature type="transmembrane region" description="Helical" evidence="6">
    <location>
        <begin position="85"/>
        <end position="103"/>
    </location>
</feature>
<feature type="transmembrane region" description="Helical" evidence="6">
    <location>
        <begin position="199"/>
        <end position="218"/>
    </location>
</feature>
<comment type="subcellular location">
    <subcellularLocation>
        <location evidence="1">Membrane</location>
        <topology evidence="1">Multi-pass membrane protein</topology>
    </subcellularLocation>
</comment>
<keyword evidence="4 6" id="KW-1133">Transmembrane helix</keyword>
<evidence type="ECO:0000256" key="6">
    <source>
        <dbReference type="SAM" id="Phobius"/>
    </source>
</evidence>
<accession>A0A7S6UMI7</accession>
<protein>
    <submittedName>
        <fullName evidence="7">Lysoplasmalogenase</fullName>
    </submittedName>
</protein>
<feature type="transmembrane region" description="Helical" evidence="6">
    <location>
        <begin position="172"/>
        <end position="193"/>
    </location>
</feature>
<dbReference type="Proteomes" id="UP000593932">
    <property type="component" value="Chromosome"/>
</dbReference>
<sequence length="224" mass="23366">MTAPRTTFALLVAASAALAIVSALLDGNARWLHYVTKPLTTLLLLWMVLGAAPVVASGYQRLIAVGLVLSAVGDTFLMLRGDWFVPGLVSFLLAHIAYATAFARGASTGATAVALLAYASVSALVLVGLLPSVPTALQPPVVAYVAVIAVMAALAAARGWRLRNTPVQTAHPARIAALGGALFILSDTLLAWNRFVTDIPVAIVWVLASYYSAQWCIADSVRGA</sequence>
<gene>
    <name evidence="7" type="ORF">INQ42_05630</name>
</gene>
<evidence type="ECO:0000256" key="4">
    <source>
        <dbReference type="ARBA" id="ARBA00022989"/>
    </source>
</evidence>
<keyword evidence="5 6" id="KW-0472">Membrane</keyword>
<organism evidence="7 8">
    <name type="scientific">Novilysobacter avium</name>
    <dbReference type="NCBI Taxonomy" id="2781023"/>
    <lineage>
        <taxon>Bacteria</taxon>
        <taxon>Pseudomonadati</taxon>
        <taxon>Pseudomonadota</taxon>
        <taxon>Gammaproteobacteria</taxon>
        <taxon>Lysobacterales</taxon>
        <taxon>Lysobacteraceae</taxon>
        <taxon>Novilysobacter</taxon>
    </lineage>
</organism>
<evidence type="ECO:0000256" key="3">
    <source>
        <dbReference type="ARBA" id="ARBA00022692"/>
    </source>
</evidence>